<dbReference type="InterPro" id="IPR023430">
    <property type="entry name" value="Pept_HybD-like_dom_sf"/>
</dbReference>
<dbReference type="PANTHER" id="PTHR30302:SF1">
    <property type="entry name" value="HYDROGENASE 2 MATURATION PROTEASE"/>
    <property type="match status" value="1"/>
</dbReference>
<dbReference type="EMBL" id="UOEA01000097">
    <property type="protein sequence ID" value="VAV85748.1"/>
    <property type="molecule type" value="Genomic_DNA"/>
</dbReference>
<dbReference type="SUPFAM" id="SSF53163">
    <property type="entry name" value="HybD-like"/>
    <property type="match status" value="1"/>
</dbReference>
<keyword evidence="2" id="KW-0645">Protease</keyword>
<evidence type="ECO:0000256" key="4">
    <source>
        <dbReference type="ARBA" id="ARBA00022801"/>
    </source>
</evidence>
<evidence type="ECO:0000313" key="5">
    <source>
        <dbReference type="EMBL" id="VAV85748.1"/>
    </source>
</evidence>
<dbReference type="Pfam" id="PF01750">
    <property type="entry name" value="HycI"/>
    <property type="match status" value="1"/>
</dbReference>
<dbReference type="CDD" id="cd06062">
    <property type="entry name" value="H2MP_MemB-H2up"/>
    <property type="match status" value="1"/>
</dbReference>
<dbReference type="NCBIfam" id="TIGR00072">
    <property type="entry name" value="hydrog_prot"/>
    <property type="match status" value="1"/>
</dbReference>
<dbReference type="AlphaFoldDB" id="A0A3B0RCL8"/>
<reference evidence="5" key="1">
    <citation type="submission" date="2018-06" db="EMBL/GenBank/DDBJ databases">
        <authorList>
            <person name="Zhirakovskaya E."/>
        </authorList>
    </citation>
    <scope>NUCLEOTIDE SEQUENCE</scope>
</reference>
<evidence type="ECO:0000256" key="1">
    <source>
        <dbReference type="ARBA" id="ARBA00006814"/>
    </source>
</evidence>
<dbReference type="InterPro" id="IPR000671">
    <property type="entry name" value="Peptidase_A31"/>
</dbReference>
<dbReference type="PANTHER" id="PTHR30302">
    <property type="entry name" value="HYDROGENASE 1 MATURATION PROTEASE"/>
    <property type="match status" value="1"/>
</dbReference>
<keyword evidence="3" id="KW-0064">Aspartyl protease</keyword>
<proteinExistence type="inferred from homology"/>
<evidence type="ECO:0008006" key="6">
    <source>
        <dbReference type="Google" id="ProtNLM"/>
    </source>
</evidence>
<evidence type="ECO:0000256" key="3">
    <source>
        <dbReference type="ARBA" id="ARBA00022750"/>
    </source>
</evidence>
<comment type="similarity">
    <text evidence="1">Belongs to the peptidase A31 family.</text>
</comment>
<accession>A0A3B0RCL8</accession>
<dbReference type="GO" id="GO:0008047">
    <property type="term" value="F:enzyme activator activity"/>
    <property type="evidence" value="ECO:0007669"/>
    <property type="project" value="InterPro"/>
</dbReference>
<name>A0A3B0RCL8_9ZZZZ</name>
<sequence length="171" mass="17703">MLGVGNILLSDDGVGVRALELLEESYSFSPQVTLLDGGTGGLTLVSALTGKTLVIILDAVSIEEGGGKAVSGSKAVPGSLVRIEGSRLEKALSVRSQLGSLHDIGMNEVLMISALEDKAPNVILIGMTPESIAPGTELSPVVREALSGMADMVVTELKHVGVKIRRQSKTV</sequence>
<dbReference type="GO" id="GO:0004190">
    <property type="term" value="F:aspartic-type endopeptidase activity"/>
    <property type="evidence" value="ECO:0007669"/>
    <property type="project" value="UniProtKB-KW"/>
</dbReference>
<organism evidence="5">
    <name type="scientific">hydrothermal vent metagenome</name>
    <dbReference type="NCBI Taxonomy" id="652676"/>
    <lineage>
        <taxon>unclassified sequences</taxon>
        <taxon>metagenomes</taxon>
        <taxon>ecological metagenomes</taxon>
    </lineage>
</organism>
<gene>
    <name evidence="5" type="ORF">MNBD_DELTA01-130</name>
</gene>
<keyword evidence="4" id="KW-0378">Hydrolase</keyword>
<dbReference type="PRINTS" id="PR00446">
    <property type="entry name" value="HYDRGNUPTAKE"/>
</dbReference>
<evidence type="ECO:0000256" key="2">
    <source>
        <dbReference type="ARBA" id="ARBA00022670"/>
    </source>
</evidence>
<dbReference type="GO" id="GO:0016485">
    <property type="term" value="P:protein processing"/>
    <property type="evidence" value="ECO:0007669"/>
    <property type="project" value="TreeGrafter"/>
</dbReference>
<dbReference type="Gene3D" id="3.40.50.1450">
    <property type="entry name" value="HybD-like"/>
    <property type="match status" value="1"/>
</dbReference>
<protein>
    <recommendedName>
        <fullName evidence="6">Hydrogenase maturation protease</fullName>
    </recommendedName>
</protein>